<evidence type="ECO:0000256" key="2">
    <source>
        <dbReference type="ARBA" id="ARBA00023015"/>
    </source>
</evidence>
<feature type="domain" description="RNA polymerase sigma factor 70 region 4 type 2" evidence="7">
    <location>
        <begin position="123"/>
        <end position="175"/>
    </location>
</feature>
<comment type="caution">
    <text evidence="8">The sequence shown here is derived from an EMBL/GenBank/DDBJ whole genome shotgun (WGS) entry which is preliminary data.</text>
</comment>
<evidence type="ECO:0000259" key="6">
    <source>
        <dbReference type="Pfam" id="PF04542"/>
    </source>
</evidence>
<dbReference type="GO" id="GO:0003677">
    <property type="term" value="F:DNA binding"/>
    <property type="evidence" value="ECO:0007669"/>
    <property type="project" value="UniProtKB-KW"/>
</dbReference>
<keyword evidence="9" id="KW-1185">Reference proteome</keyword>
<keyword evidence="4" id="KW-0238">DNA-binding</keyword>
<dbReference type="GO" id="GO:0016987">
    <property type="term" value="F:sigma factor activity"/>
    <property type="evidence" value="ECO:0007669"/>
    <property type="project" value="UniProtKB-KW"/>
</dbReference>
<dbReference type="InterPro" id="IPR039425">
    <property type="entry name" value="RNA_pol_sigma-70-like"/>
</dbReference>
<feature type="domain" description="RNA polymerase sigma-70 region 2" evidence="6">
    <location>
        <begin position="17"/>
        <end position="85"/>
    </location>
</feature>
<keyword evidence="2" id="KW-0805">Transcription regulation</keyword>
<evidence type="ECO:0000256" key="3">
    <source>
        <dbReference type="ARBA" id="ARBA00023082"/>
    </source>
</evidence>
<evidence type="ECO:0000313" key="9">
    <source>
        <dbReference type="Proteomes" id="UP001152872"/>
    </source>
</evidence>
<dbReference type="InterPro" id="IPR013325">
    <property type="entry name" value="RNA_pol_sigma_r2"/>
</dbReference>
<dbReference type="Pfam" id="PF04542">
    <property type="entry name" value="Sigma70_r2"/>
    <property type="match status" value="1"/>
</dbReference>
<keyword evidence="5" id="KW-0804">Transcription</keyword>
<protein>
    <submittedName>
        <fullName evidence="8">Sigma-70 family RNA polymerase sigma factor</fullName>
    </submittedName>
</protein>
<dbReference type="InterPro" id="IPR014284">
    <property type="entry name" value="RNA_pol_sigma-70_dom"/>
</dbReference>
<dbReference type="InterPro" id="IPR007627">
    <property type="entry name" value="RNA_pol_sigma70_r2"/>
</dbReference>
<proteinExistence type="inferred from homology"/>
<evidence type="ECO:0000313" key="8">
    <source>
        <dbReference type="EMBL" id="MDG3492994.1"/>
    </source>
</evidence>
<dbReference type="InterPro" id="IPR013249">
    <property type="entry name" value="RNA_pol_sigma70_r4_t2"/>
</dbReference>
<dbReference type="Gene3D" id="1.10.1740.10">
    <property type="match status" value="1"/>
</dbReference>
<dbReference type="PANTHER" id="PTHR43133">
    <property type="entry name" value="RNA POLYMERASE ECF-TYPE SIGMA FACTO"/>
    <property type="match status" value="1"/>
</dbReference>
<accession>A0A9X4M517</accession>
<dbReference type="SUPFAM" id="SSF88946">
    <property type="entry name" value="Sigma2 domain of RNA polymerase sigma factors"/>
    <property type="match status" value="1"/>
</dbReference>
<dbReference type="GO" id="GO:0006352">
    <property type="term" value="P:DNA-templated transcription initiation"/>
    <property type="evidence" value="ECO:0007669"/>
    <property type="project" value="InterPro"/>
</dbReference>
<evidence type="ECO:0000256" key="4">
    <source>
        <dbReference type="ARBA" id="ARBA00023125"/>
    </source>
</evidence>
<dbReference type="InterPro" id="IPR013324">
    <property type="entry name" value="RNA_pol_sigma_r3/r4-like"/>
</dbReference>
<dbReference type="RefSeq" id="WP_009625020.1">
    <property type="nucleotide sequence ID" value="NZ_VBTY01000002.1"/>
</dbReference>
<dbReference type="Proteomes" id="UP001152872">
    <property type="component" value="Unassembled WGS sequence"/>
</dbReference>
<evidence type="ECO:0000256" key="5">
    <source>
        <dbReference type="ARBA" id="ARBA00023163"/>
    </source>
</evidence>
<keyword evidence="3" id="KW-0731">Sigma factor</keyword>
<reference evidence="8" key="1">
    <citation type="submission" date="2019-05" db="EMBL/GenBank/DDBJ databases">
        <title>Whole genome sequencing of Pseudanabaena catenata USMAC16.</title>
        <authorList>
            <person name="Khan Z."/>
            <person name="Omar W.M."/>
            <person name="Convey P."/>
            <person name="Merican F."/>
            <person name="Najimudin N."/>
        </authorList>
    </citation>
    <scope>NUCLEOTIDE SEQUENCE</scope>
    <source>
        <strain evidence="8">USMAC16</strain>
    </source>
</reference>
<dbReference type="NCBIfam" id="TIGR02937">
    <property type="entry name" value="sigma70-ECF"/>
    <property type="match status" value="1"/>
</dbReference>
<organism evidence="8 9">
    <name type="scientific">Pseudanabaena catenata USMAC16</name>
    <dbReference type="NCBI Taxonomy" id="1855837"/>
    <lineage>
        <taxon>Bacteria</taxon>
        <taxon>Bacillati</taxon>
        <taxon>Cyanobacteriota</taxon>
        <taxon>Cyanophyceae</taxon>
        <taxon>Pseudanabaenales</taxon>
        <taxon>Pseudanabaenaceae</taxon>
        <taxon>Pseudanabaena</taxon>
    </lineage>
</organism>
<dbReference type="InterPro" id="IPR036388">
    <property type="entry name" value="WH-like_DNA-bd_sf"/>
</dbReference>
<dbReference type="SUPFAM" id="SSF88659">
    <property type="entry name" value="Sigma3 and sigma4 domains of RNA polymerase sigma factors"/>
    <property type="match status" value="1"/>
</dbReference>
<dbReference type="Gene3D" id="1.10.10.10">
    <property type="entry name" value="Winged helix-like DNA-binding domain superfamily/Winged helix DNA-binding domain"/>
    <property type="match status" value="1"/>
</dbReference>
<evidence type="ECO:0000259" key="7">
    <source>
        <dbReference type="Pfam" id="PF08281"/>
    </source>
</evidence>
<dbReference type="AlphaFoldDB" id="A0A9X4M517"/>
<comment type="similarity">
    <text evidence="1">Belongs to the sigma-70 factor family. ECF subfamily.</text>
</comment>
<name>A0A9X4M517_9CYAN</name>
<evidence type="ECO:0000256" key="1">
    <source>
        <dbReference type="ARBA" id="ARBA00010641"/>
    </source>
</evidence>
<dbReference type="Pfam" id="PF08281">
    <property type="entry name" value="Sigma70_r4_2"/>
    <property type="match status" value="1"/>
</dbReference>
<gene>
    <name evidence="8" type="ORF">FEV09_00320</name>
</gene>
<dbReference type="PANTHER" id="PTHR43133:SF8">
    <property type="entry name" value="RNA POLYMERASE SIGMA FACTOR HI_1459-RELATED"/>
    <property type="match status" value="1"/>
</dbReference>
<dbReference type="EMBL" id="VBTY01000002">
    <property type="protein sequence ID" value="MDG3492994.1"/>
    <property type="molecule type" value="Genomic_DNA"/>
</dbReference>
<sequence length="257" mass="30505">MNEQMCDQNNCLDFWHLWQLHQNYLYNCCLKWMGGNFTDAEDVLSQAMLKACHEWPKYVTKVKHPKAWLSRLIHNFCIDILRKRRNESTRIENIEKIKSKENPSLYYAGVVPEANLLNLELWRYIQQKIRLLPKSLSASFILYYYQEKSYRDIAKQLLISEDNARRSVKKAKKFLQKYLNRYLAGEDDTAIDPLPLSIDLADYLADCIDRQALLPCDRELTIVINEYQEEINYNSTVICQEELPHHWYNSVSLLGWS</sequence>